<keyword evidence="1" id="KW-0645">Protease</keyword>
<dbReference type="Proteomes" id="UP000298714">
    <property type="component" value="Chromosome"/>
</dbReference>
<sequence>MRERLFAGGGDAFHDHELLEYMLALAIPRRDTKPLAKALLREFGSFARVISAEAAALQNFGGLSATAIGALKFTQAAALRLQREAVMDRPVLSNWQALLSYCHASMAHSLIEQFRVLFLNNKNILIRDEVMAEGTVNHAPVYVREVLKRALDLGSTAIILVHNHPSGDPSPSKDDIAITQEIIEAGKRLGVRVHDHLVIGSTGHASFKTLGLI</sequence>
<accession>A0A4D7C525</accession>
<evidence type="ECO:0000256" key="4">
    <source>
        <dbReference type="ARBA" id="ARBA00022833"/>
    </source>
</evidence>
<dbReference type="InterPro" id="IPR037518">
    <property type="entry name" value="MPN"/>
</dbReference>
<evidence type="ECO:0000256" key="1">
    <source>
        <dbReference type="ARBA" id="ARBA00022670"/>
    </source>
</evidence>
<dbReference type="GO" id="GO:0046872">
    <property type="term" value="F:metal ion binding"/>
    <property type="evidence" value="ECO:0007669"/>
    <property type="project" value="UniProtKB-KW"/>
</dbReference>
<dbReference type="InterPro" id="IPR020891">
    <property type="entry name" value="UPF0758_CS"/>
</dbReference>
<feature type="domain" description="MPN" evidence="7">
    <location>
        <begin position="91"/>
        <end position="213"/>
    </location>
</feature>
<evidence type="ECO:0000313" key="8">
    <source>
        <dbReference type="EMBL" id="QCI78660.1"/>
    </source>
</evidence>
<proteinExistence type="inferred from homology"/>
<dbReference type="AlphaFoldDB" id="A0A4D7C525"/>
<gene>
    <name evidence="8" type="primary">radC</name>
    <name evidence="8" type="ORF">E6W36_00500</name>
</gene>
<dbReference type="PROSITE" id="PS50249">
    <property type="entry name" value="MPN"/>
    <property type="match status" value="1"/>
</dbReference>
<dbReference type="InterPro" id="IPR010994">
    <property type="entry name" value="RuvA_2-like"/>
</dbReference>
<dbReference type="InterPro" id="IPR001405">
    <property type="entry name" value="UPF0758"/>
</dbReference>
<dbReference type="NCBIfam" id="TIGR00608">
    <property type="entry name" value="radc"/>
    <property type="match status" value="1"/>
</dbReference>
<keyword evidence="5" id="KW-0482">Metalloprotease</keyword>
<dbReference type="Gene3D" id="3.40.140.10">
    <property type="entry name" value="Cytidine Deaminase, domain 2"/>
    <property type="match status" value="1"/>
</dbReference>
<dbReference type="CDD" id="cd08071">
    <property type="entry name" value="MPN_DUF2466"/>
    <property type="match status" value="1"/>
</dbReference>
<dbReference type="SUPFAM" id="SSF47781">
    <property type="entry name" value="RuvA domain 2-like"/>
    <property type="match status" value="1"/>
</dbReference>
<evidence type="ECO:0000256" key="6">
    <source>
        <dbReference type="RuleBase" id="RU003797"/>
    </source>
</evidence>
<dbReference type="NCBIfam" id="NF000642">
    <property type="entry name" value="PRK00024.1"/>
    <property type="match status" value="1"/>
</dbReference>
<evidence type="ECO:0000256" key="2">
    <source>
        <dbReference type="ARBA" id="ARBA00022723"/>
    </source>
</evidence>
<dbReference type="GO" id="GO:0006508">
    <property type="term" value="P:proteolysis"/>
    <property type="evidence" value="ECO:0007669"/>
    <property type="project" value="UniProtKB-KW"/>
</dbReference>
<dbReference type="PANTHER" id="PTHR30471:SF3">
    <property type="entry name" value="UPF0758 PROTEIN YEES-RELATED"/>
    <property type="match status" value="1"/>
</dbReference>
<name>A0A4D7C525_9SPHN</name>
<keyword evidence="9" id="KW-1185">Reference proteome</keyword>
<evidence type="ECO:0000256" key="5">
    <source>
        <dbReference type="ARBA" id="ARBA00023049"/>
    </source>
</evidence>
<comment type="similarity">
    <text evidence="6">Belongs to the UPF0758 family.</text>
</comment>
<keyword evidence="2" id="KW-0479">Metal-binding</keyword>
<dbReference type="PANTHER" id="PTHR30471">
    <property type="entry name" value="DNA REPAIR PROTEIN RADC"/>
    <property type="match status" value="1"/>
</dbReference>
<dbReference type="RefSeq" id="WP_222874349.1">
    <property type="nucleotide sequence ID" value="NZ_CP039704.1"/>
</dbReference>
<dbReference type="KEGG" id="hgn:E6W36_00500"/>
<evidence type="ECO:0000256" key="3">
    <source>
        <dbReference type="ARBA" id="ARBA00022801"/>
    </source>
</evidence>
<keyword evidence="3" id="KW-0378">Hydrolase</keyword>
<dbReference type="SUPFAM" id="SSF102712">
    <property type="entry name" value="JAB1/MPN domain"/>
    <property type="match status" value="1"/>
</dbReference>
<dbReference type="InterPro" id="IPR025657">
    <property type="entry name" value="RadC_JAB"/>
</dbReference>
<keyword evidence="4" id="KW-0862">Zinc</keyword>
<dbReference type="EMBL" id="CP039704">
    <property type="protein sequence ID" value="QCI78660.1"/>
    <property type="molecule type" value="Genomic_DNA"/>
</dbReference>
<organism evidence="8 9">
    <name type="scientific">Hankyongella ginsenosidimutans</name>
    <dbReference type="NCBI Taxonomy" id="1763828"/>
    <lineage>
        <taxon>Bacteria</taxon>
        <taxon>Pseudomonadati</taxon>
        <taxon>Pseudomonadota</taxon>
        <taxon>Alphaproteobacteria</taxon>
        <taxon>Sphingomonadales</taxon>
        <taxon>Sphingomonadaceae</taxon>
        <taxon>Hankyongella</taxon>
    </lineage>
</organism>
<evidence type="ECO:0000259" key="7">
    <source>
        <dbReference type="PROSITE" id="PS50249"/>
    </source>
</evidence>
<protein>
    <submittedName>
        <fullName evidence="8">DNA repair protein RadC</fullName>
    </submittedName>
</protein>
<evidence type="ECO:0000313" key="9">
    <source>
        <dbReference type="Proteomes" id="UP000298714"/>
    </source>
</evidence>
<reference evidence="9" key="1">
    <citation type="submission" date="2019-04" db="EMBL/GenBank/DDBJ databases">
        <title>Complete genome sequence of Sphingomonas sp. W1-2-3.</title>
        <authorList>
            <person name="Im W.T."/>
        </authorList>
    </citation>
    <scope>NUCLEOTIDE SEQUENCE [LARGE SCALE GENOMIC DNA]</scope>
    <source>
        <strain evidence="9">W1-2-3</strain>
    </source>
</reference>
<dbReference type="Pfam" id="PF04002">
    <property type="entry name" value="RadC"/>
    <property type="match status" value="1"/>
</dbReference>
<dbReference type="GO" id="GO:0008237">
    <property type="term" value="F:metallopeptidase activity"/>
    <property type="evidence" value="ECO:0007669"/>
    <property type="project" value="UniProtKB-KW"/>
</dbReference>
<dbReference type="PROSITE" id="PS01302">
    <property type="entry name" value="UPF0758"/>
    <property type="match status" value="1"/>
</dbReference>